<sequence length="369" mass="44161">MNCSRKSNSWDVLKNFESEVRRLETSQIITLISGAGIGAVLSAILVFVNNSKRNRLDFITKERSEWRKQLKNIINDLNCNEKNFFKVVNRLKSQINPYGYKLELKYNEEYYLQDGHIWDLLDKSDLKTKKEDLVYFLELLLKFDWERSKNEIYLKVGKFLFKTLILFLSFLGCCLLFYHFFICTTYKWLVPFDVLFTILLLMNLSEKIYPKVKKLKFMFTFLFLLALPEFYIVVNSIYILFPQDINNSEFYNVGKLIAIVIMCILEVYLLLSPVTYKDHYLEKIARYISSKNNDDEKFNKIQNNIAKMTYGKQYIPKRKKSELKRLKKQRLNVIKKSLRQKYTKTKQKYKIGLLKRIIKNYHVKENTHV</sequence>
<comment type="caution">
    <text evidence="2">The sequence shown here is derived from an EMBL/GenBank/DDBJ whole genome shotgun (WGS) entry which is preliminary data.</text>
</comment>
<dbReference type="Proteomes" id="UP000192789">
    <property type="component" value="Unassembled WGS sequence"/>
</dbReference>
<keyword evidence="1" id="KW-0812">Transmembrane</keyword>
<protein>
    <recommendedName>
        <fullName evidence="4">Transmembrane protein</fullName>
    </recommendedName>
</protein>
<reference evidence="2 3" key="1">
    <citation type="journal article" date="2016" name="PLoS ONE">
        <title>Comparative Genomics Analysis of Streptococcus tigurinus Strains Identifies Genetic Elements Specifically and Uniquely Present in Highly Virulent Strains.</title>
        <authorList>
            <person name="Diene S.M."/>
            <person name="Francois P."/>
            <person name="Zbinden A."/>
            <person name="Entenza J.M."/>
            <person name="Resch G."/>
        </authorList>
    </citation>
    <scope>NUCLEOTIDE SEQUENCE [LARGE SCALE GENOMIC DNA]</scope>
    <source>
        <strain evidence="2 3">AZ_14</strain>
    </source>
</reference>
<feature type="transmembrane region" description="Helical" evidence="1">
    <location>
        <begin position="253"/>
        <end position="271"/>
    </location>
</feature>
<keyword evidence="1" id="KW-1133">Transmembrane helix</keyword>
<feature type="transmembrane region" description="Helical" evidence="1">
    <location>
        <begin position="217"/>
        <end position="241"/>
    </location>
</feature>
<dbReference type="AlphaFoldDB" id="A0A1X0WUS3"/>
<organism evidence="2 3">
    <name type="scientific">Streptococcus oralis subsp. tigurinus</name>
    <dbReference type="NCBI Taxonomy" id="1077464"/>
    <lineage>
        <taxon>Bacteria</taxon>
        <taxon>Bacillati</taxon>
        <taxon>Bacillota</taxon>
        <taxon>Bacilli</taxon>
        <taxon>Lactobacillales</taxon>
        <taxon>Streptococcaceae</taxon>
        <taxon>Streptococcus</taxon>
    </lineage>
</organism>
<feature type="transmembrane region" description="Helical" evidence="1">
    <location>
        <begin position="188"/>
        <end position="205"/>
    </location>
</feature>
<feature type="transmembrane region" description="Helical" evidence="1">
    <location>
        <begin position="28"/>
        <end position="48"/>
    </location>
</feature>
<accession>A0A1X0WUS3</accession>
<evidence type="ECO:0000313" key="2">
    <source>
        <dbReference type="EMBL" id="ORJ30567.1"/>
    </source>
</evidence>
<name>A0A1X0WUS3_STROR</name>
<evidence type="ECO:0000256" key="1">
    <source>
        <dbReference type="SAM" id="Phobius"/>
    </source>
</evidence>
<evidence type="ECO:0000313" key="3">
    <source>
        <dbReference type="Proteomes" id="UP000192789"/>
    </source>
</evidence>
<dbReference type="EMBL" id="LNVG01000003">
    <property type="protein sequence ID" value="ORJ30567.1"/>
    <property type="molecule type" value="Genomic_DNA"/>
</dbReference>
<proteinExistence type="predicted"/>
<keyword evidence="1" id="KW-0472">Membrane</keyword>
<feature type="transmembrane region" description="Helical" evidence="1">
    <location>
        <begin position="159"/>
        <end position="182"/>
    </location>
</feature>
<gene>
    <name evidence="2" type="ORF">ATE35_07805</name>
</gene>
<evidence type="ECO:0008006" key="4">
    <source>
        <dbReference type="Google" id="ProtNLM"/>
    </source>
</evidence>